<evidence type="ECO:0000313" key="18">
    <source>
        <dbReference type="EMBL" id="KYG75564.1"/>
    </source>
</evidence>
<reference evidence="18 19" key="1">
    <citation type="submission" date="2016-01" db="EMBL/GenBank/DDBJ databases">
        <title>Genome sequencing of Roseivirga spongicola UST030701-084.</title>
        <authorList>
            <person name="Selvaratnam C."/>
            <person name="Thevarajoo S."/>
            <person name="Goh K.M."/>
            <person name="Ee R."/>
            <person name="Chan K.-G."/>
            <person name="Chong C.S."/>
        </authorList>
    </citation>
    <scope>NUCLEOTIDE SEQUENCE [LARGE SCALE GENOMIC DNA]</scope>
    <source>
        <strain evidence="18 19">UST030701-084</strain>
    </source>
</reference>
<accession>A0A150XA66</accession>
<name>A0A150XA66_9BACT</name>
<protein>
    <recommendedName>
        <fullName evidence="5">Oxygen sensor histidine kinase NreB</fullName>
        <ecNumber evidence="4">2.7.13.3</ecNumber>
    </recommendedName>
    <alternativeName>
        <fullName evidence="15">Nitrogen regulation protein B</fullName>
    </alternativeName>
</protein>
<dbReference type="GO" id="GO:0016020">
    <property type="term" value="C:membrane"/>
    <property type="evidence" value="ECO:0007669"/>
    <property type="project" value="InterPro"/>
</dbReference>
<evidence type="ECO:0000256" key="1">
    <source>
        <dbReference type="ARBA" id="ARBA00000085"/>
    </source>
</evidence>
<dbReference type="PANTHER" id="PTHR24421">
    <property type="entry name" value="NITRATE/NITRITE SENSOR PROTEIN NARX-RELATED"/>
    <property type="match status" value="1"/>
</dbReference>
<comment type="cofactor">
    <cofactor evidence="2">
        <name>[4Fe-4S] cluster</name>
        <dbReference type="ChEBI" id="CHEBI:49883"/>
    </cofactor>
</comment>
<keyword evidence="9" id="KW-0479">Metal-binding</keyword>
<evidence type="ECO:0000256" key="5">
    <source>
        <dbReference type="ARBA" id="ARBA00017322"/>
    </source>
</evidence>
<evidence type="ECO:0000256" key="6">
    <source>
        <dbReference type="ARBA" id="ARBA00022485"/>
    </source>
</evidence>
<evidence type="ECO:0000313" key="19">
    <source>
        <dbReference type="Proteomes" id="UP000075606"/>
    </source>
</evidence>
<dbReference type="InterPro" id="IPR005467">
    <property type="entry name" value="His_kinase_dom"/>
</dbReference>
<dbReference type="Pfam" id="PF07730">
    <property type="entry name" value="HisKA_3"/>
    <property type="match status" value="1"/>
</dbReference>
<dbReference type="EC" id="2.7.13.3" evidence="4"/>
<comment type="function">
    <text evidence="14">Member of the two-component regulatory system NreB/NreC involved in the control of dissimilatory nitrate/nitrite reduction in response to oxygen. NreB functions as a direct oxygen sensor histidine kinase which is autophosphorylated, in the absence of oxygen, probably at the conserved histidine residue, and transfers its phosphate group probably to a conserved aspartate residue of NreC. NreB/NreC activates the expression of the nitrate (narGHJI) and nitrite (nir) reductase operons, as well as the putative nitrate transporter gene narT.</text>
</comment>
<dbReference type="InterPro" id="IPR036890">
    <property type="entry name" value="HATPase_C_sf"/>
</dbReference>
<dbReference type="GO" id="GO:0046983">
    <property type="term" value="F:protein dimerization activity"/>
    <property type="evidence" value="ECO:0007669"/>
    <property type="project" value="InterPro"/>
</dbReference>
<keyword evidence="19" id="KW-1185">Reference proteome</keyword>
<dbReference type="PROSITE" id="PS50109">
    <property type="entry name" value="HIS_KIN"/>
    <property type="match status" value="1"/>
</dbReference>
<dbReference type="SMART" id="SM00387">
    <property type="entry name" value="HATPase_c"/>
    <property type="match status" value="1"/>
</dbReference>
<organism evidence="18 19">
    <name type="scientific">Roseivirga spongicola</name>
    <dbReference type="NCBI Taxonomy" id="333140"/>
    <lineage>
        <taxon>Bacteria</taxon>
        <taxon>Pseudomonadati</taxon>
        <taxon>Bacteroidota</taxon>
        <taxon>Cytophagia</taxon>
        <taxon>Cytophagales</taxon>
        <taxon>Roseivirgaceae</taxon>
        <taxon>Roseivirga</taxon>
    </lineage>
</organism>
<dbReference type="InterPro" id="IPR004358">
    <property type="entry name" value="Sig_transdc_His_kin-like_C"/>
</dbReference>
<keyword evidence="7" id="KW-0963">Cytoplasm</keyword>
<keyword evidence="16" id="KW-1133">Transmembrane helix</keyword>
<dbReference type="Gene3D" id="1.20.5.1930">
    <property type="match status" value="1"/>
</dbReference>
<evidence type="ECO:0000256" key="7">
    <source>
        <dbReference type="ARBA" id="ARBA00022490"/>
    </source>
</evidence>
<evidence type="ECO:0000259" key="17">
    <source>
        <dbReference type="PROSITE" id="PS50109"/>
    </source>
</evidence>
<comment type="catalytic activity">
    <reaction evidence="1">
        <text>ATP + protein L-histidine = ADP + protein N-phospho-L-histidine.</text>
        <dbReference type="EC" id="2.7.13.3"/>
    </reaction>
</comment>
<gene>
    <name evidence="18" type="ORF">AWW68_06925</name>
</gene>
<dbReference type="GO" id="GO:0000155">
    <property type="term" value="F:phosphorelay sensor kinase activity"/>
    <property type="evidence" value="ECO:0007669"/>
    <property type="project" value="InterPro"/>
</dbReference>
<keyword evidence="16" id="KW-0812">Transmembrane</keyword>
<evidence type="ECO:0000256" key="3">
    <source>
        <dbReference type="ARBA" id="ARBA00004496"/>
    </source>
</evidence>
<keyword evidence="16" id="KW-0472">Membrane</keyword>
<sequence>MKNASSQEYTFDSLFFAANQQLANGDTDSTFIIIQKIDTSSTSTYQRVKYLSLISDAHLKSNTSNNRERAINFLIEALKLLKATEENALIMAELNDKIGEVYDLMRQKESSKIYFQSAYNLRIEYNLKEELYKSYINLGINSYRFGKLADCIDFNRKALTLLEGNRSATDIAKCHFWLGSAYNFLIDEVPGNLDTYLDSAVYHAKASKHLYTNAGDTLGTIQVNSLLGSIYTQQENGPAAIAVLLESVELIDRLEKSRGHKMEHEVYATTFTRLSRAYELVGDFRKALTYSNQRYSEVIGILMEKERTRVAQITEDYRTDKQLDQAEQTAFFASRKARLFSIGLIILVIALLISYLIFIQTLQKKKLENLQAMVMGEEQERKRVAKDLHDGIGVLLTSVKLRLSNFEDKVEDREGYRKSLEQIDNACTEVRRISHNMVPASLTKLGLAEAILDLLDNVKASTQLKVKEEIAVEEGIIDEEKEVLIYRIIQELINNSMKYAHAQTIALSVKLSNSTLSIQYKDDGKGFDKTEIKEGLGLKSIASRVDILRGKLQIQSAPGNGAEFNINIPIDE</sequence>
<dbReference type="AlphaFoldDB" id="A0A150XA66"/>
<evidence type="ECO:0000256" key="15">
    <source>
        <dbReference type="ARBA" id="ARBA00030800"/>
    </source>
</evidence>
<dbReference type="GO" id="GO:0005737">
    <property type="term" value="C:cytoplasm"/>
    <property type="evidence" value="ECO:0007669"/>
    <property type="project" value="UniProtKB-SubCell"/>
</dbReference>
<feature type="domain" description="Histidine kinase" evidence="17">
    <location>
        <begin position="383"/>
        <end position="572"/>
    </location>
</feature>
<dbReference type="EMBL" id="LRPC01000012">
    <property type="protein sequence ID" value="KYG75564.1"/>
    <property type="molecule type" value="Genomic_DNA"/>
</dbReference>
<comment type="subcellular location">
    <subcellularLocation>
        <location evidence="3">Cytoplasm</location>
    </subcellularLocation>
</comment>
<evidence type="ECO:0000256" key="14">
    <source>
        <dbReference type="ARBA" id="ARBA00024827"/>
    </source>
</evidence>
<comment type="caution">
    <text evidence="18">The sequence shown here is derived from an EMBL/GenBank/DDBJ whole genome shotgun (WGS) entry which is preliminary data.</text>
</comment>
<evidence type="ECO:0000256" key="12">
    <source>
        <dbReference type="ARBA" id="ARBA00023012"/>
    </source>
</evidence>
<dbReference type="CDD" id="cd16917">
    <property type="entry name" value="HATPase_UhpB-NarQ-NarX-like"/>
    <property type="match status" value="1"/>
</dbReference>
<evidence type="ECO:0000256" key="8">
    <source>
        <dbReference type="ARBA" id="ARBA00022679"/>
    </source>
</evidence>
<keyword evidence="13" id="KW-0411">Iron-sulfur</keyword>
<dbReference type="GO" id="GO:0046872">
    <property type="term" value="F:metal ion binding"/>
    <property type="evidence" value="ECO:0007669"/>
    <property type="project" value="UniProtKB-KW"/>
</dbReference>
<keyword evidence="12" id="KW-0902">Two-component regulatory system</keyword>
<feature type="transmembrane region" description="Helical" evidence="16">
    <location>
        <begin position="339"/>
        <end position="358"/>
    </location>
</feature>
<evidence type="ECO:0000256" key="10">
    <source>
        <dbReference type="ARBA" id="ARBA00022777"/>
    </source>
</evidence>
<evidence type="ECO:0000256" key="13">
    <source>
        <dbReference type="ARBA" id="ARBA00023014"/>
    </source>
</evidence>
<dbReference type="Gene3D" id="3.30.565.10">
    <property type="entry name" value="Histidine kinase-like ATPase, C-terminal domain"/>
    <property type="match status" value="1"/>
</dbReference>
<dbReference type="Gene3D" id="1.25.40.10">
    <property type="entry name" value="Tetratricopeptide repeat domain"/>
    <property type="match status" value="2"/>
</dbReference>
<evidence type="ECO:0000256" key="11">
    <source>
        <dbReference type="ARBA" id="ARBA00023004"/>
    </source>
</evidence>
<evidence type="ECO:0000256" key="16">
    <source>
        <dbReference type="SAM" id="Phobius"/>
    </source>
</evidence>
<dbReference type="GO" id="GO:0051539">
    <property type="term" value="F:4 iron, 4 sulfur cluster binding"/>
    <property type="evidence" value="ECO:0007669"/>
    <property type="project" value="UniProtKB-KW"/>
</dbReference>
<dbReference type="STRING" id="333140.AWW68_06925"/>
<proteinExistence type="predicted"/>
<dbReference type="SUPFAM" id="SSF48452">
    <property type="entry name" value="TPR-like"/>
    <property type="match status" value="1"/>
</dbReference>
<dbReference type="Pfam" id="PF02518">
    <property type="entry name" value="HATPase_c"/>
    <property type="match status" value="1"/>
</dbReference>
<keyword evidence="8" id="KW-0808">Transferase</keyword>
<dbReference type="Proteomes" id="UP000075606">
    <property type="component" value="Unassembled WGS sequence"/>
</dbReference>
<keyword evidence="6" id="KW-0004">4Fe-4S</keyword>
<evidence type="ECO:0000256" key="4">
    <source>
        <dbReference type="ARBA" id="ARBA00012438"/>
    </source>
</evidence>
<evidence type="ECO:0000256" key="9">
    <source>
        <dbReference type="ARBA" id="ARBA00022723"/>
    </source>
</evidence>
<dbReference type="InterPro" id="IPR011990">
    <property type="entry name" value="TPR-like_helical_dom_sf"/>
</dbReference>
<dbReference type="SUPFAM" id="SSF55874">
    <property type="entry name" value="ATPase domain of HSP90 chaperone/DNA topoisomerase II/histidine kinase"/>
    <property type="match status" value="1"/>
</dbReference>
<dbReference type="InterPro" id="IPR003594">
    <property type="entry name" value="HATPase_dom"/>
</dbReference>
<dbReference type="PRINTS" id="PR00344">
    <property type="entry name" value="BCTRLSENSOR"/>
</dbReference>
<evidence type="ECO:0000256" key="2">
    <source>
        <dbReference type="ARBA" id="ARBA00001966"/>
    </source>
</evidence>
<dbReference type="InterPro" id="IPR050482">
    <property type="entry name" value="Sensor_HK_TwoCompSys"/>
</dbReference>
<keyword evidence="11" id="KW-0408">Iron</keyword>
<dbReference type="InterPro" id="IPR011712">
    <property type="entry name" value="Sig_transdc_His_kin_sub3_dim/P"/>
</dbReference>
<keyword evidence="10" id="KW-0418">Kinase</keyword>